<dbReference type="Gene3D" id="3.30.565.10">
    <property type="entry name" value="Histidine kinase-like ATPase, C-terminal domain"/>
    <property type="match status" value="1"/>
</dbReference>
<dbReference type="PANTHER" id="PTHR35526">
    <property type="entry name" value="ANTI-SIGMA-F FACTOR RSBW-RELATED"/>
    <property type="match status" value="1"/>
</dbReference>
<dbReference type="AlphaFoldDB" id="A0A8X8KMH7"/>
<keyword evidence="1" id="KW-0723">Serine/threonine-protein kinase</keyword>
<dbReference type="InterPro" id="IPR036890">
    <property type="entry name" value="HATPase_C_sf"/>
</dbReference>
<dbReference type="InterPro" id="IPR050267">
    <property type="entry name" value="Anti-sigma-factor_SerPK"/>
</dbReference>
<gene>
    <name evidence="3" type="ORF">GEU84_018565</name>
</gene>
<name>A0A8X8KMH7_9RHOB</name>
<evidence type="ECO:0000313" key="4">
    <source>
        <dbReference type="Proteomes" id="UP000484076"/>
    </source>
</evidence>
<dbReference type="PANTHER" id="PTHR35526:SF3">
    <property type="entry name" value="ANTI-SIGMA-F FACTOR RSBW"/>
    <property type="match status" value="1"/>
</dbReference>
<organism evidence="3 4">
    <name type="scientific">Fertoeibacter niger</name>
    <dbReference type="NCBI Taxonomy" id="2656921"/>
    <lineage>
        <taxon>Bacteria</taxon>
        <taxon>Pseudomonadati</taxon>
        <taxon>Pseudomonadota</taxon>
        <taxon>Alphaproteobacteria</taxon>
        <taxon>Rhodobacterales</taxon>
        <taxon>Paracoccaceae</taxon>
        <taxon>Fertoeibacter</taxon>
    </lineage>
</organism>
<evidence type="ECO:0000313" key="3">
    <source>
        <dbReference type="EMBL" id="NUB46399.1"/>
    </source>
</evidence>
<accession>A0A8X8KMH7</accession>
<keyword evidence="1" id="KW-0418">Kinase</keyword>
<dbReference type="Proteomes" id="UP000484076">
    <property type="component" value="Unassembled WGS sequence"/>
</dbReference>
<dbReference type="RefSeq" id="WP_152825285.1">
    <property type="nucleotide sequence ID" value="NZ_WHUT02000014.1"/>
</dbReference>
<keyword evidence="3" id="KW-0067">ATP-binding</keyword>
<feature type="domain" description="Histidine kinase/HSP90-like ATPase" evidence="2">
    <location>
        <begin position="28"/>
        <end position="137"/>
    </location>
</feature>
<evidence type="ECO:0000259" key="2">
    <source>
        <dbReference type="Pfam" id="PF13581"/>
    </source>
</evidence>
<dbReference type="CDD" id="cd16936">
    <property type="entry name" value="HATPase_RsbW-like"/>
    <property type="match status" value="1"/>
</dbReference>
<dbReference type="SUPFAM" id="SSF55874">
    <property type="entry name" value="ATPase domain of HSP90 chaperone/DNA topoisomerase II/histidine kinase"/>
    <property type="match status" value="1"/>
</dbReference>
<keyword evidence="3" id="KW-0547">Nucleotide-binding</keyword>
<evidence type="ECO:0000256" key="1">
    <source>
        <dbReference type="ARBA" id="ARBA00022527"/>
    </source>
</evidence>
<sequence length="145" mass="15942">MRAEGTARITLPGDPLAVRDGLRQLFTMRALRHLTEDERGTAELVLAEALNNIVEHAYARAPGEIDLWLHLTGTGMLCRITDRGAPMPAGTLPPGLPPCIGKGADLPEGGFGWYLIRTLARDLDYRRIADRNELSFRLDVQQSAP</sequence>
<protein>
    <submittedName>
        <fullName evidence="3">ATP-binding protein</fullName>
    </submittedName>
</protein>
<keyword evidence="4" id="KW-1185">Reference proteome</keyword>
<dbReference type="GO" id="GO:0004674">
    <property type="term" value="F:protein serine/threonine kinase activity"/>
    <property type="evidence" value="ECO:0007669"/>
    <property type="project" value="UniProtKB-KW"/>
</dbReference>
<dbReference type="GO" id="GO:0005524">
    <property type="term" value="F:ATP binding"/>
    <property type="evidence" value="ECO:0007669"/>
    <property type="project" value="UniProtKB-KW"/>
</dbReference>
<dbReference type="EMBL" id="WHUT02000014">
    <property type="protein sequence ID" value="NUB46399.1"/>
    <property type="molecule type" value="Genomic_DNA"/>
</dbReference>
<reference evidence="3" key="1">
    <citation type="submission" date="2020-05" db="EMBL/GenBank/DDBJ databases">
        <title>Fertoebacter nigrum gen. nov., sp. nov., a new member of the family Rhodobacteraceae.</title>
        <authorList>
            <person name="Szuroczki S."/>
            <person name="Abbaszade G."/>
            <person name="Buni D."/>
            <person name="Schumann P."/>
            <person name="Toth E."/>
        </authorList>
    </citation>
    <scope>NUCLEOTIDE SEQUENCE</scope>
    <source>
        <strain evidence="3">RG-N-1a</strain>
    </source>
</reference>
<comment type="caution">
    <text evidence="3">The sequence shown here is derived from an EMBL/GenBank/DDBJ whole genome shotgun (WGS) entry which is preliminary data.</text>
</comment>
<keyword evidence="1" id="KW-0808">Transferase</keyword>
<dbReference type="InterPro" id="IPR003594">
    <property type="entry name" value="HATPase_dom"/>
</dbReference>
<dbReference type="Pfam" id="PF13581">
    <property type="entry name" value="HATPase_c_2"/>
    <property type="match status" value="1"/>
</dbReference>
<proteinExistence type="predicted"/>